<keyword evidence="1" id="KW-0805">Transcription regulation</keyword>
<evidence type="ECO:0000313" key="6">
    <source>
        <dbReference type="Proteomes" id="UP000739284"/>
    </source>
</evidence>
<dbReference type="SUPFAM" id="SSF46785">
    <property type="entry name" value="Winged helix' DNA-binding domain"/>
    <property type="match status" value="1"/>
</dbReference>
<dbReference type="PANTHER" id="PTHR33204:SF29">
    <property type="entry name" value="TRANSCRIPTIONAL REGULATOR"/>
    <property type="match status" value="1"/>
</dbReference>
<organism evidence="5 6">
    <name type="scientific">Rahnella ecdela</name>
    <dbReference type="NCBI Taxonomy" id="2816250"/>
    <lineage>
        <taxon>Bacteria</taxon>
        <taxon>Pseudomonadati</taxon>
        <taxon>Pseudomonadota</taxon>
        <taxon>Gammaproteobacteria</taxon>
        <taxon>Enterobacterales</taxon>
        <taxon>Yersiniaceae</taxon>
        <taxon>Rahnella</taxon>
    </lineage>
</organism>
<dbReference type="PROSITE" id="PS51118">
    <property type="entry name" value="HTH_HXLR"/>
    <property type="match status" value="1"/>
</dbReference>
<protein>
    <submittedName>
        <fullName evidence="5">Helix-turn-helix transcriptional regulator</fullName>
    </submittedName>
</protein>
<feature type="domain" description="HTH hxlR-type" evidence="4">
    <location>
        <begin position="6"/>
        <end position="108"/>
    </location>
</feature>
<dbReference type="InterPro" id="IPR002577">
    <property type="entry name" value="HTH_HxlR"/>
</dbReference>
<evidence type="ECO:0000313" key="5">
    <source>
        <dbReference type="EMBL" id="MBU9843620.1"/>
    </source>
</evidence>
<comment type="caution">
    <text evidence="5">The sequence shown here is derived from an EMBL/GenBank/DDBJ whole genome shotgun (WGS) entry which is preliminary data.</text>
</comment>
<evidence type="ECO:0000256" key="3">
    <source>
        <dbReference type="ARBA" id="ARBA00023163"/>
    </source>
</evidence>
<dbReference type="EMBL" id="JAFMOY010000091">
    <property type="protein sequence ID" value="MBU9843620.1"/>
    <property type="molecule type" value="Genomic_DNA"/>
</dbReference>
<reference evidence="5 6" key="1">
    <citation type="submission" date="2021-03" db="EMBL/GenBank/DDBJ databases">
        <title>Five novel Rahnella species.</title>
        <authorList>
            <person name="Brady C."/>
            <person name="Asselin J."/>
            <person name="Beer S."/>
            <person name="Bruberg M.B."/>
            <person name="Crampton B."/>
            <person name="Venter S."/>
            <person name="Arnold D."/>
            <person name="Denman S."/>
        </authorList>
    </citation>
    <scope>NUCLEOTIDE SEQUENCE [LARGE SCALE GENOMIC DNA]</scope>
    <source>
        <strain evidence="5 6">FRB 231</strain>
    </source>
</reference>
<dbReference type="InterPro" id="IPR036388">
    <property type="entry name" value="WH-like_DNA-bd_sf"/>
</dbReference>
<dbReference type="InterPro" id="IPR036390">
    <property type="entry name" value="WH_DNA-bd_sf"/>
</dbReference>
<evidence type="ECO:0000259" key="4">
    <source>
        <dbReference type="PROSITE" id="PS51118"/>
    </source>
</evidence>
<dbReference type="Gene3D" id="1.10.10.10">
    <property type="entry name" value="Winged helix-like DNA-binding domain superfamily/Winged helix DNA-binding domain"/>
    <property type="match status" value="1"/>
</dbReference>
<accession>A0ABS6L9V4</accession>
<keyword evidence="3" id="KW-0804">Transcription</keyword>
<keyword evidence="2" id="KW-0238">DNA-binding</keyword>
<proteinExistence type="predicted"/>
<dbReference type="Pfam" id="PF01638">
    <property type="entry name" value="HxlR"/>
    <property type="match status" value="1"/>
</dbReference>
<name>A0ABS6L9V4_9GAMM</name>
<sequence>MSKLYNPESAATGVEHVLRLLEGRWKLIILFHLFDGKIQRYSDFEKLIPGISQKMLAQQLRQLEADGIVSRTVYPQVPPKVEYRLTEWGQALCPALDAMLKWAEKREV</sequence>
<dbReference type="RefSeq" id="WP_112152208.1">
    <property type="nucleotide sequence ID" value="NZ_JAFMOY010000091.1"/>
</dbReference>
<evidence type="ECO:0000256" key="1">
    <source>
        <dbReference type="ARBA" id="ARBA00023015"/>
    </source>
</evidence>
<dbReference type="PANTHER" id="PTHR33204">
    <property type="entry name" value="TRANSCRIPTIONAL REGULATOR, MARR FAMILY"/>
    <property type="match status" value="1"/>
</dbReference>
<gene>
    <name evidence="5" type="ORF">J1784_00980</name>
</gene>
<dbReference type="GeneID" id="95420355"/>
<dbReference type="Proteomes" id="UP000739284">
    <property type="component" value="Unassembled WGS sequence"/>
</dbReference>
<keyword evidence="6" id="KW-1185">Reference proteome</keyword>
<evidence type="ECO:0000256" key="2">
    <source>
        <dbReference type="ARBA" id="ARBA00023125"/>
    </source>
</evidence>